<name>A0ABS5AUN4_9STRE</name>
<dbReference type="Proteomes" id="UP001519349">
    <property type="component" value="Unassembled WGS sequence"/>
</dbReference>
<reference evidence="1 2" key="1">
    <citation type="submission" date="2018-05" db="EMBL/GenBank/DDBJ databases">
        <title>Draft genome sequence of Streptococcus panodentis CCUG 70867T.</title>
        <authorList>
            <person name="Salva-Serra F."/>
            <person name="Mendez V."/>
            <person name="Jaen-Luchoro D."/>
            <person name="Gonzales-Siles L."/>
            <person name="Karlsson R."/>
            <person name="Engstrom-Jakobsson H."/>
            <person name="Busquets A."/>
            <person name="Gomila M."/>
            <person name="Pineiro-Iglesias B."/>
            <person name="Bennasar-Figueras A."/>
            <person name="Seeger M."/>
            <person name="Moore E."/>
        </authorList>
    </citation>
    <scope>NUCLEOTIDE SEQUENCE [LARGE SCALE GENOMIC DNA]</scope>
    <source>
        <strain evidence="1 2">CCUG 70867</strain>
    </source>
</reference>
<sequence>MVSAVSGLGKAVCQLVLFFLFSIHMGLSFARSDSSGLFKIERAGVDGVQVFCFFIGQSVSSFSFYLQTISLIKANYGGAIDRKYRLRAWQRLFLQVFLIVQENFLFCFL</sequence>
<evidence type="ECO:0000313" key="2">
    <source>
        <dbReference type="Proteomes" id="UP001519349"/>
    </source>
</evidence>
<gene>
    <name evidence="1" type="ORF">DHL47_02810</name>
</gene>
<comment type="caution">
    <text evidence="1">The sequence shown here is derived from an EMBL/GenBank/DDBJ whole genome shotgun (WGS) entry which is preliminary data.</text>
</comment>
<accession>A0ABS5AUN4</accession>
<proteinExistence type="predicted"/>
<protein>
    <submittedName>
        <fullName evidence="1">Uncharacterized protein</fullName>
    </submittedName>
</protein>
<dbReference type="EMBL" id="QFAY01000004">
    <property type="protein sequence ID" value="MBP2620277.1"/>
    <property type="molecule type" value="Genomic_DNA"/>
</dbReference>
<evidence type="ECO:0000313" key="1">
    <source>
        <dbReference type="EMBL" id="MBP2620277.1"/>
    </source>
</evidence>
<keyword evidence="2" id="KW-1185">Reference proteome</keyword>
<organism evidence="1 2">
    <name type="scientific">Streptococcus panodentis</name>
    <dbReference type="NCBI Taxonomy" id="1581472"/>
    <lineage>
        <taxon>Bacteria</taxon>
        <taxon>Bacillati</taxon>
        <taxon>Bacillota</taxon>
        <taxon>Bacilli</taxon>
        <taxon>Lactobacillales</taxon>
        <taxon>Streptococcaceae</taxon>
        <taxon>Streptococcus</taxon>
    </lineage>
</organism>